<dbReference type="Pfam" id="PF00534">
    <property type="entry name" value="Glycos_transf_1"/>
    <property type="match status" value="1"/>
</dbReference>
<comment type="caution">
    <text evidence="4">The sequence shown here is derived from an EMBL/GenBank/DDBJ whole genome shotgun (WGS) entry which is preliminary data.</text>
</comment>
<reference evidence="4 5" key="1">
    <citation type="submission" date="2014-08" db="EMBL/GenBank/DDBJ databases">
        <title>Porphyromonas canoris strain:OH2762 Genome sequencing.</title>
        <authorList>
            <person name="Wallis C."/>
            <person name="Deusch O."/>
            <person name="O'Flynn C."/>
            <person name="Davis I."/>
            <person name="Jospin G."/>
            <person name="Darling A.E."/>
            <person name="Coil D.A."/>
            <person name="Alexiev A."/>
            <person name="Horsfall A."/>
            <person name="Kirkwood N."/>
            <person name="Harris S."/>
            <person name="Eisen J.A."/>
        </authorList>
    </citation>
    <scope>NUCLEOTIDE SEQUENCE [LARGE SCALE GENOMIC DNA]</scope>
    <source>
        <strain evidence="5">COT-108 OH2762</strain>
    </source>
</reference>
<keyword evidence="1" id="KW-0808">Transferase</keyword>
<dbReference type="Gene3D" id="3.40.50.2000">
    <property type="entry name" value="Glycogen Phosphorylase B"/>
    <property type="match status" value="2"/>
</dbReference>
<dbReference type="Proteomes" id="UP000030101">
    <property type="component" value="Unassembled WGS sequence"/>
</dbReference>
<dbReference type="InterPro" id="IPR001296">
    <property type="entry name" value="Glyco_trans_1"/>
</dbReference>
<accession>A0ABR4XIX9</accession>
<evidence type="ECO:0008006" key="6">
    <source>
        <dbReference type="Google" id="ProtNLM"/>
    </source>
</evidence>
<name>A0ABR4XIX9_9PORP</name>
<protein>
    <recommendedName>
        <fullName evidence="6">Mannosyltransferase</fullName>
    </recommendedName>
</protein>
<dbReference type="CDD" id="cd03809">
    <property type="entry name" value="GT4_MtfB-like"/>
    <property type="match status" value="1"/>
</dbReference>
<dbReference type="EMBL" id="JQZV01000013">
    <property type="protein sequence ID" value="KGN91654.1"/>
    <property type="molecule type" value="Genomic_DNA"/>
</dbReference>
<evidence type="ECO:0000259" key="3">
    <source>
        <dbReference type="Pfam" id="PF13439"/>
    </source>
</evidence>
<evidence type="ECO:0000259" key="2">
    <source>
        <dbReference type="Pfam" id="PF00534"/>
    </source>
</evidence>
<dbReference type="InterPro" id="IPR028098">
    <property type="entry name" value="Glyco_trans_4-like_N"/>
</dbReference>
<dbReference type="PANTHER" id="PTHR46401:SF2">
    <property type="entry name" value="GLYCOSYLTRANSFERASE WBBK-RELATED"/>
    <property type="match status" value="1"/>
</dbReference>
<proteinExistence type="predicted"/>
<dbReference type="Pfam" id="PF13439">
    <property type="entry name" value="Glyco_transf_4"/>
    <property type="match status" value="1"/>
</dbReference>
<dbReference type="SUPFAM" id="SSF53756">
    <property type="entry name" value="UDP-Glycosyltransferase/glycogen phosphorylase"/>
    <property type="match status" value="1"/>
</dbReference>
<dbReference type="PANTHER" id="PTHR46401">
    <property type="entry name" value="GLYCOSYLTRANSFERASE WBBK-RELATED"/>
    <property type="match status" value="1"/>
</dbReference>
<evidence type="ECO:0000256" key="1">
    <source>
        <dbReference type="ARBA" id="ARBA00022679"/>
    </source>
</evidence>
<evidence type="ECO:0000313" key="4">
    <source>
        <dbReference type="EMBL" id="KGN91654.1"/>
    </source>
</evidence>
<organism evidence="4 5">
    <name type="scientific">Porphyromonas canoris</name>
    <dbReference type="NCBI Taxonomy" id="36875"/>
    <lineage>
        <taxon>Bacteria</taxon>
        <taxon>Pseudomonadati</taxon>
        <taxon>Bacteroidota</taxon>
        <taxon>Bacteroidia</taxon>
        <taxon>Bacteroidales</taxon>
        <taxon>Porphyromonadaceae</taxon>
        <taxon>Porphyromonas</taxon>
    </lineage>
</organism>
<feature type="domain" description="Glycosyltransferase subfamily 4-like N-terminal" evidence="3">
    <location>
        <begin position="16"/>
        <end position="180"/>
    </location>
</feature>
<feature type="domain" description="Glycosyl transferase family 1" evidence="2">
    <location>
        <begin position="206"/>
        <end position="358"/>
    </location>
</feature>
<keyword evidence="5" id="KW-1185">Reference proteome</keyword>
<sequence length="381" mass="43240">MVVGFDAKRIVKNQTGLGNYSRYIVETLARYAPEVTQLLSTAEVGKKELYESLLAYSQVKLVLPPSSIFNRMPYFQAYWRNKGALPQLRGKGMTIYHGLSNELPSDITTLDVPSVVTMHDLIYERFPQFYSPVDVKLYRHKYERSCREATHIIAVSECTKRDLIEIYKIPENKISVIYQGCAGIFRKRLTPFQIDKVTGEYLLPSEYILTVGTVEERKNAGLIVEALSKMKNSIIPLVIVGRETKYAYKVKQIAHRLGVEHRLIFLEGVPSQDLPAMYQGASLFVYPSLYEGFGIPVLEALCSRIPVIAATGSCLEEAGGPHSLYCNPKDADDLAQLMDRALEDEELRKKMIAEGEEWSKKFLPEHTAVQLTELYRTLQQQ</sequence>
<evidence type="ECO:0000313" key="5">
    <source>
        <dbReference type="Proteomes" id="UP000030101"/>
    </source>
</evidence>
<gene>
    <name evidence="4" type="ORF">HQ43_05985</name>
</gene>